<evidence type="ECO:0000256" key="2">
    <source>
        <dbReference type="SAM" id="Phobius"/>
    </source>
</evidence>
<keyword evidence="2" id="KW-0472">Membrane</keyword>
<feature type="compositionally biased region" description="Low complexity" evidence="1">
    <location>
        <begin position="631"/>
        <end position="644"/>
    </location>
</feature>
<reference evidence="3" key="1">
    <citation type="submission" date="2020-12" db="EMBL/GenBank/DDBJ databases">
        <title>Genome public.</title>
        <authorList>
            <person name="Sun Q."/>
        </authorList>
    </citation>
    <scope>NUCLEOTIDE SEQUENCE</scope>
    <source>
        <strain evidence="3">CCM 8863</strain>
    </source>
</reference>
<feature type="region of interest" description="Disordered" evidence="1">
    <location>
        <begin position="626"/>
        <end position="668"/>
    </location>
</feature>
<keyword evidence="4" id="KW-1185">Reference proteome</keyword>
<name>A0A934M7N3_9CORY</name>
<organism evidence="3 4">
    <name type="scientific">Corynebacterium meridianum</name>
    <dbReference type="NCBI Taxonomy" id="2765363"/>
    <lineage>
        <taxon>Bacteria</taxon>
        <taxon>Bacillati</taxon>
        <taxon>Actinomycetota</taxon>
        <taxon>Actinomycetes</taxon>
        <taxon>Mycobacteriales</taxon>
        <taxon>Corynebacteriaceae</taxon>
        <taxon>Corynebacterium</taxon>
    </lineage>
</organism>
<dbReference type="Proteomes" id="UP000645966">
    <property type="component" value="Unassembled WGS sequence"/>
</dbReference>
<dbReference type="AlphaFoldDB" id="A0A934M7N3"/>
<accession>A0A934M7N3</accession>
<keyword evidence="2" id="KW-1133">Transmembrane helix</keyword>
<proteinExistence type="predicted"/>
<keyword evidence="2" id="KW-0812">Transmembrane</keyword>
<evidence type="ECO:0000256" key="1">
    <source>
        <dbReference type="SAM" id="MobiDB-lite"/>
    </source>
</evidence>
<comment type="caution">
    <text evidence="3">The sequence shown here is derived from an EMBL/GenBank/DDBJ whole genome shotgun (WGS) entry which is preliminary data.</text>
</comment>
<feature type="transmembrane region" description="Helical" evidence="2">
    <location>
        <begin position="853"/>
        <end position="874"/>
    </location>
</feature>
<dbReference type="EMBL" id="JAEIOS010000013">
    <property type="protein sequence ID" value="MBI8989722.1"/>
    <property type="molecule type" value="Genomic_DNA"/>
</dbReference>
<sequence>MISSDFPRSAVTHPTGGDRGRVPGRRVRALGGSLLAAGLLAATTVGPAGHPTIAAAQGRSVVGLPDEMTAQWRNPSVREDDAASDIGIRLESPLENLRLGTKQIVSVTIVNRSNEVVEDLSLRLQRANAVADTAAARLALTDDQSAYGYTGPFTDVPTPLRPGASVTIGLPLDTTPDSPAGLGIGEPGVYPVMINLNGRPGEGIIRYLTSERFLLAVDDPDAAPHPSVAPGITMLWPLTAPTGLLAGETGEAPLSAPLLLENDDLAAQLQDGGRLDQLLDTYVDATSGESGSALREATCLAVDPQLIDVVDRMRDGYTVAAERPSPVSGTRRLRDSWRADSIPPDAEQPGAGAAAADEWLNRLRAAAGQGCTVALPWAGTDINAVTRTGNQWLVREALSRGTSVVARVLDTEPEQNLVIPLSGYVTESTAAWLPLADTTAAEDTVNPESAWENLQRNELPTVRRSTDTAALEDPAMPDPYPLEPIPAPAAGVRVLVTDNSVWNAPTSGRFAGLGAGVTGVTYQGSLAATLAATGPEPLTVGYSNPETRHDPNLDSDRARLTTGTTALRLAVEAARGEAVPTGDGAPVPEAPEPVLVVPPVAPTAPADSAELLATVARLLESGQARPLSLHEATTPDADTEAALARSTESADAERGESRFGAPFPDPSVPSDGEVLAATQQSNYMNDLTQLMVNDPGIALTRYEFMRPLMLDLLRGLTVIGRRNAEEYAAATAHANRIFTLNREMLERLQSSVALLPPGYVYTRVSQSSPLLIVARNGLPLPVDGRISYHGPPGSVVHVPDQLWIPAKGSIMTQMTADLPTEPDKVTLMLRLSGSQGSVVSDPVEITVQTQGPLIGLLGRLIIGALVIALIIRLIQTKIVRRIRGARGTVGQR</sequence>
<feature type="region of interest" description="Disordered" evidence="1">
    <location>
        <begin position="1"/>
        <end position="24"/>
    </location>
</feature>
<protein>
    <recommendedName>
        <fullName evidence="5">Secreted protein</fullName>
    </recommendedName>
</protein>
<gene>
    <name evidence="3" type="ORF">JDV75_08100</name>
</gene>
<evidence type="ECO:0000313" key="4">
    <source>
        <dbReference type="Proteomes" id="UP000645966"/>
    </source>
</evidence>
<dbReference type="RefSeq" id="WP_198738761.1">
    <property type="nucleotide sequence ID" value="NZ_JAEIOS010000013.1"/>
</dbReference>
<evidence type="ECO:0000313" key="3">
    <source>
        <dbReference type="EMBL" id="MBI8989722.1"/>
    </source>
</evidence>
<evidence type="ECO:0008006" key="5">
    <source>
        <dbReference type="Google" id="ProtNLM"/>
    </source>
</evidence>